<dbReference type="Gramene" id="Tc03v2_t026140.1">
    <property type="protein sequence ID" value="Tc03v2_p026140.1"/>
    <property type="gene ID" value="Tc03v2_g026140"/>
</dbReference>
<dbReference type="KEGG" id="tcc:18606847"/>
<reference evidence="5" key="2">
    <citation type="submission" date="2025-08" db="UniProtKB">
        <authorList>
            <consortium name="RefSeq"/>
        </authorList>
    </citation>
    <scope>IDENTIFICATION</scope>
</reference>
<gene>
    <name evidence="5" type="primary">LOC18606847</name>
</gene>
<dbReference type="RefSeq" id="XP_017972834.1">
    <property type="nucleotide sequence ID" value="XM_018117345.1"/>
</dbReference>
<evidence type="ECO:0000313" key="5">
    <source>
        <dbReference type="RefSeq" id="XP_017972834.1"/>
    </source>
</evidence>
<feature type="compositionally biased region" description="Polar residues" evidence="2">
    <location>
        <begin position="480"/>
        <end position="495"/>
    </location>
</feature>
<dbReference type="PANTHER" id="PTHR36766:SF40">
    <property type="entry name" value="DISEASE RESISTANCE PROTEIN RGA3"/>
    <property type="match status" value="1"/>
</dbReference>
<dbReference type="Gene3D" id="3.40.50.300">
    <property type="entry name" value="P-loop containing nucleotide triphosphate hydrolases"/>
    <property type="match status" value="1"/>
</dbReference>
<dbReference type="Proteomes" id="UP000694886">
    <property type="component" value="Chromosome 3"/>
</dbReference>
<sequence length="585" mass="61729">MMSSVRHGSNPPKKKALYDQFLDELPADDETPSKWRIPGLGHSRSPSTGSTDDSNKGEEGVSEGESIASPRPMPDTKEFLEKIYEPVGRSKVHGFDYDIMSLKMLLLDERSQYSFKLVGVVGMLGVGKTTLCRLILDEEEVKQRFVPRFWITMPSDEEPNSMEKVVERMLERLGVEEEIITSISKNHELPGLLYALHLHLKGKRYLILLDGVRAKDDYYEHLISCLRDGHGFPKAYGGAVMVTSRDEEAVKTMVGEQNLHRLLPLSNPDSCWPIYQNLDSVAQVSGSEASKEVKEELLKKCGGLPLAARILRELKDLEKKQKDGSIQAPAASKEGPTQASTASNEVSSQASTASEEGRIQASAASKEGPTQAPAASKEGSNEASAASKEGPIQASAASNEGPIQASAASKEGSNEASAASKEGPIQASAASKEVSSQASAASKEVSSQASIASKEDSIQASAASKEGSSEGSAASKEDPNQASAASKEVSSQASIASKEDSIQASAASKEGSSEGSAASKEDPNQASAASKEVSSQASAASKEDLNQASAASKEVSSQASAASKEDSNQASRASNESDLKPATTD</sequence>
<evidence type="ECO:0000256" key="1">
    <source>
        <dbReference type="ARBA" id="ARBA00022821"/>
    </source>
</evidence>
<evidence type="ECO:0000259" key="3">
    <source>
        <dbReference type="Pfam" id="PF00931"/>
    </source>
</evidence>
<reference evidence="4" key="1">
    <citation type="journal article" date="1997" name="Nucleic Acids Res.">
        <title>tRNAscan-SE: a program for improved detection of transfer RNA genes in genomic sequence.</title>
        <authorList>
            <person name="Lowe T.M."/>
            <person name="Eddy S.R."/>
        </authorList>
    </citation>
    <scope>NUCLEOTIDE SEQUENCE [LARGE SCALE GENOMIC DNA]</scope>
    <source>
        <strain evidence="4">r\B97-61/B2</strain>
    </source>
</reference>
<feature type="compositionally biased region" description="Low complexity" evidence="2">
    <location>
        <begin position="460"/>
        <end position="474"/>
    </location>
</feature>
<evidence type="ECO:0000313" key="4">
    <source>
        <dbReference type="Proteomes" id="UP000694886"/>
    </source>
</evidence>
<dbReference type="AlphaFoldDB" id="A0AB32W429"/>
<evidence type="ECO:0000256" key="2">
    <source>
        <dbReference type="SAM" id="MobiDB-lite"/>
    </source>
</evidence>
<name>A0AB32W429_THECC</name>
<dbReference type="PRINTS" id="PR00364">
    <property type="entry name" value="DISEASERSIST"/>
</dbReference>
<dbReference type="GO" id="GO:0006952">
    <property type="term" value="P:defense response"/>
    <property type="evidence" value="ECO:0007669"/>
    <property type="project" value="UniProtKB-KW"/>
</dbReference>
<feature type="compositionally biased region" description="Polar residues" evidence="2">
    <location>
        <begin position="335"/>
        <end position="354"/>
    </location>
</feature>
<proteinExistence type="predicted"/>
<feature type="compositionally biased region" description="Polar residues" evidence="2">
    <location>
        <begin position="433"/>
        <end position="451"/>
    </location>
</feature>
<dbReference type="InterPro" id="IPR027417">
    <property type="entry name" value="P-loop_NTPase"/>
</dbReference>
<feature type="region of interest" description="Disordered" evidence="2">
    <location>
        <begin position="321"/>
        <end position="585"/>
    </location>
</feature>
<feature type="domain" description="NB-ARC" evidence="3">
    <location>
        <begin position="113"/>
        <end position="277"/>
    </location>
</feature>
<dbReference type="GeneID" id="18606847"/>
<dbReference type="PANTHER" id="PTHR36766">
    <property type="entry name" value="PLANT BROAD-SPECTRUM MILDEW RESISTANCE PROTEIN RPW8"/>
    <property type="match status" value="1"/>
</dbReference>
<organism evidence="4 5">
    <name type="scientific">Theobroma cacao</name>
    <name type="common">Cacao</name>
    <name type="synonym">Cocoa</name>
    <dbReference type="NCBI Taxonomy" id="3641"/>
    <lineage>
        <taxon>Eukaryota</taxon>
        <taxon>Viridiplantae</taxon>
        <taxon>Streptophyta</taxon>
        <taxon>Embryophyta</taxon>
        <taxon>Tracheophyta</taxon>
        <taxon>Spermatophyta</taxon>
        <taxon>Magnoliopsida</taxon>
        <taxon>eudicotyledons</taxon>
        <taxon>Gunneridae</taxon>
        <taxon>Pentapetalae</taxon>
        <taxon>rosids</taxon>
        <taxon>malvids</taxon>
        <taxon>Malvales</taxon>
        <taxon>Malvaceae</taxon>
        <taxon>Byttnerioideae</taxon>
        <taxon>Theobroma</taxon>
    </lineage>
</organism>
<feature type="compositionally biased region" description="Polar residues" evidence="2">
    <location>
        <begin position="546"/>
        <end position="561"/>
    </location>
</feature>
<feature type="compositionally biased region" description="Acidic residues" evidence="2">
    <location>
        <begin position="21"/>
        <end position="30"/>
    </location>
</feature>
<accession>A0AB32W429</accession>
<dbReference type="SUPFAM" id="SSF52540">
    <property type="entry name" value="P-loop containing nucleoside triphosphate hydrolases"/>
    <property type="match status" value="1"/>
</dbReference>
<keyword evidence="1" id="KW-0611">Plant defense</keyword>
<dbReference type="Pfam" id="PF00931">
    <property type="entry name" value="NB-ARC"/>
    <property type="match status" value="1"/>
</dbReference>
<protein>
    <submittedName>
        <fullName evidence="5">Probable disease resistance protein At4g19060</fullName>
    </submittedName>
</protein>
<dbReference type="GO" id="GO:0043531">
    <property type="term" value="F:ADP binding"/>
    <property type="evidence" value="ECO:0007669"/>
    <property type="project" value="InterPro"/>
</dbReference>
<feature type="compositionally biased region" description="Polar residues" evidence="2">
    <location>
        <begin position="524"/>
        <end position="539"/>
    </location>
</feature>
<feature type="region of interest" description="Disordered" evidence="2">
    <location>
        <begin position="1"/>
        <end position="75"/>
    </location>
</feature>
<dbReference type="InterPro" id="IPR002182">
    <property type="entry name" value="NB-ARC"/>
</dbReference>
<feature type="compositionally biased region" description="Low complexity" evidence="2">
    <location>
        <begin position="504"/>
        <end position="518"/>
    </location>
</feature>